<dbReference type="SUPFAM" id="SSF56436">
    <property type="entry name" value="C-type lectin-like"/>
    <property type="match status" value="1"/>
</dbReference>
<keyword evidence="3" id="KW-1185">Reference proteome</keyword>
<dbReference type="PANTHER" id="PTHR23150">
    <property type="entry name" value="SULFATASE MODIFYING FACTOR 1, 2"/>
    <property type="match status" value="1"/>
</dbReference>
<dbReference type="EMBL" id="JACIGK010000043">
    <property type="protein sequence ID" value="MBB4268007.1"/>
    <property type="molecule type" value="Genomic_DNA"/>
</dbReference>
<name>A0A7W6WBX6_9PROT</name>
<reference evidence="2 3" key="1">
    <citation type="submission" date="2020-08" db="EMBL/GenBank/DDBJ databases">
        <title>Genome sequencing of Purple Non-Sulfur Bacteria from various extreme environments.</title>
        <authorList>
            <person name="Mayer M."/>
        </authorList>
    </citation>
    <scope>NUCLEOTIDE SEQUENCE [LARGE SCALE GENOMIC DNA]</scope>
    <source>
        <strain evidence="2 3">JA131</strain>
    </source>
</reference>
<proteinExistence type="predicted"/>
<dbReference type="Gene3D" id="3.90.1580.10">
    <property type="entry name" value="paralog of FGE (formylglycine-generating enzyme)"/>
    <property type="match status" value="1"/>
</dbReference>
<dbReference type="AlphaFoldDB" id="A0A7W6WBX6"/>
<dbReference type="InterPro" id="IPR051043">
    <property type="entry name" value="Sulfatase_Mod_Factor_Kinase"/>
</dbReference>
<feature type="domain" description="Sulfatase-modifying factor enzyme-like" evidence="1">
    <location>
        <begin position="49"/>
        <end position="298"/>
    </location>
</feature>
<comment type="caution">
    <text evidence="2">The sequence shown here is derived from an EMBL/GenBank/DDBJ whole genome shotgun (WGS) entry which is preliminary data.</text>
</comment>
<dbReference type="InterPro" id="IPR016187">
    <property type="entry name" value="CTDL_fold"/>
</dbReference>
<evidence type="ECO:0000313" key="3">
    <source>
        <dbReference type="Proteomes" id="UP000554286"/>
    </source>
</evidence>
<dbReference type="InterPro" id="IPR005532">
    <property type="entry name" value="SUMF_dom"/>
</dbReference>
<gene>
    <name evidence="2" type="ORF">GGD89_003660</name>
</gene>
<dbReference type="Proteomes" id="UP000554286">
    <property type="component" value="Unassembled WGS sequence"/>
</dbReference>
<dbReference type="RefSeq" id="WP_184048424.1">
    <property type="nucleotide sequence ID" value="NZ_JACIGK010000043.1"/>
</dbReference>
<dbReference type="Pfam" id="PF03781">
    <property type="entry name" value="FGE-sulfatase"/>
    <property type="match status" value="1"/>
</dbReference>
<evidence type="ECO:0000259" key="1">
    <source>
        <dbReference type="Pfam" id="PF03781"/>
    </source>
</evidence>
<organism evidence="2 3">
    <name type="scientific">Roseospira visakhapatnamensis</name>
    <dbReference type="NCBI Taxonomy" id="390880"/>
    <lineage>
        <taxon>Bacteria</taxon>
        <taxon>Pseudomonadati</taxon>
        <taxon>Pseudomonadota</taxon>
        <taxon>Alphaproteobacteria</taxon>
        <taxon>Rhodospirillales</taxon>
        <taxon>Rhodospirillaceae</taxon>
        <taxon>Roseospira</taxon>
    </lineage>
</organism>
<evidence type="ECO:0000313" key="2">
    <source>
        <dbReference type="EMBL" id="MBB4268007.1"/>
    </source>
</evidence>
<dbReference type="GO" id="GO:0120147">
    <property type="term" value="F:formylglycine-generating oxidase activity"/>
    <property type="evidence" value="ECO:0007669"/>
    <property type="project" value="TreeGrafter"/>
</dbReference>
<dbReference type="PANTHER" id="PTHR23150:SF19">
    <property type="entry name" value="FORMYLGLYCINE-GENERATING ENZYME"/>
    <property type="match status" value="1"/>
</dbReference>
<accession>A0A7W6WBX6</accession>
<protein>
    <submittedName>
        <fullName evidence="2">Formylglycine-generating enzyme required for sulfatase activity</fullName>
    </submittedName>
</protein>
<dbReference type="InterPro" id="IPR042095">
    <property type="entry name" value="SUMF_sf"/>
</dbReference>
<sequence>MPAQASVIDTAWHPLVNGHAPPWASGWGEDRFGVFVEITVDDVTQCLRWIRPGRFTMGSPEDEPGRYGDEGPQHEVTLANGFWLFDTPCTQALWQAVMGDNPSEFKSPDRPVERVSWNDAQTFLQRINERIPGLDLTLPSEARWEYACRAGSTTALYTGGIKILGDNNAPALDPIAWYGGNSGWEFDLENGRDSSGWSDKQYPHERAGTRPVGLKQPNAWGLYDMLGNVWEWCADPWHDSYEGAPVDGSAWLDDGANTGANRVIRGGAWVSNARGVRAAYRVRSHPYDRVNNLGFRCSRVQP</sequence>